<reference evidence="9 10" key="1">
    <citation type="submission" date="2016-10" db="EMBL/GenBank/DDBJ databases">
        <authorList>
            <person name="de Groot N.N."/>
        </authorList>
    </citation>
    <scope>NUCLEOTIDE SEQUENCE [LARGE SCALE GENOMIC DNA]</scope>
    <source>
        <strain evidence="9 10">CGMCC 1.12333</strain>
    </source>
</reference>
<dbReference type="InterPro" id="IPR053934">
    <property type="entry name" value="HTTM_dom"/>
</dbReference>
<evidence type="ECO:0000256" key="1">
    <source>
        <dbReference type="ARBA" id="ARBA00004127"/>
    </source>
</evidence>
<dbReference type="InterPro" id="IPR053935">
    <property type="entry name" value="VKGC_lumenal_dom"/>
</dbReference>
<feature type="domain" description="HTTM-like" evidence="8">
    <location>
        <begin position="7"/>
        <end position="266"/>
    </location>
</feature>
<dbReference type="Pfam" id="PF22777">
    <property type="entry name" value="VKGC_lumenal_dom"/>
    <property type="match status" value="1"/>
</dbReference>
<keyword evidence="4 7" id="KW-0472">Membrane</keyword>
<evidence type="ECO:0000256" key="3">
    <source>
        <dbReference type="ARBA" id="ARBA00022989"/>
    </source>
</evidence>
<dbReference type="GO" id="GO:0008488">
    <property type="term" value="F:gamma-glutamyl carboxylase activity"/>
    <property type="evidence" value="ECO:0007669"/>
    <property type="project" value="InterPro"/>
</dbReference>
<evidence type="ECO:0000256" key="2">
    <source>
        <dbReference type="ARBA" id="ARBA00022692"/>
    </source>
</evidence>
<feature type="transmembrane region" description="Helical" evidence="7">
    <location>
        <begin position="112"/>
        <end position="131"/>
    </location>
</feature>
<feature type="transmembrane region" description="Helical" evidence="7">
    <location>
        <begin position="66"/>
        <end position="86"/>
    </location>
</feature>
<dbReference type="PANTHER" id="PTHR12639">
    <property type="entry name" value="VITAMIN K-DEPENDENT GAMMA-CARBOXYLASE"/>
    <property type="match status" value="1"/>
</dbReference>
<dbReference type="GO" id="GO:0019842">
    <property type="term" value="F:vitamin binding"/>
    <property type="evidence" value="ECO:0007669"/>
    <property type="project" value="TreeGrafter"/>
</dbReference>
<dbReference type="Pfam" id="PF05090">
    <property type="entry name" value="HTTM"/>
    <property type="match status" value="1"/>
</dbReference>
<evidence type="ECO:0000313" key="9">
    <source>
        <dbReference type="EMBL" id="SFU68883.1"/>
    </source>
</evidence>
<dbReference type="STRING" id="1224947.SAMN05216480_11381"/>
<feature type="transmembrane region" description="Helical" evidence="7">
    <location>
        <begin position="205"/>
        <end position="223"/>
    </location>
</feature>
<organism evidence="9 10">
    <name type="scientific">Pustulibacterium marinum</name>
    <dbReference type="NCBI Taxonomy" id="1224947"/>
    <lineage>
        <taxon>Bacteria</taxon>
        <taxon>Pseudomonadati</taxon>
        <taxon>Bacteroidota</taxon>
        <taxon>Flavobacteriia</taxon>
        <taxon>Flavobacteriales</taxon>
        <taxon>Flavobacteriaceae</taxon>
        <taxon>Pustulibacterium</taxon>
    </lineage>
</organism>
<evidence type="ECO:0000256" key="4">
    <source>
        <dbReference type="ARBA" id="ARBA00023136"/>
    </source>
</evidence>
<keyword evidence="5" id="KW-1015">Disulfide bond</keyword>
<feature type="transmembrane region" description="Helical" evidence="7">
    <location>
        <begin position="235"/>
        <end position="262"/>
    </location>
</feature>
<sequence length="438" mass="51743">MLNKFLFKQVDNVSLVLFRVIFGLLIFLESVGAIFTGWVRKAFILPSFNFTFIGFEWLHPLPGNGMYFYYAVMGLFGILVMLGYRYRFSMGAFTVMWTATYLMQKTNYNNHYYLLILLCLIMLVQPAHRYLSLDVKRKPELKRISMPNWCKWLIILQMWIVYTYGSIAKWYPDWFNLNAIGVMMRGKANYPIVGALLQETWAQAFLAYGGILYDFLVIPLLLWKPTRKWAFFASIFFHLFNSFVFQVGIFPYLSLAFSLFFFEPETIRNIFLKKKPLYTENEVIIPPHHQAIKWIGGLYLSFQILMPLRHWVIPDNVLWTEEGHRMSWRMMLRAKGGHTNFTVIDKKTGKKTRVKEADYLTVKQRRHIATKPDFAWQFAQLLKREYAKKGQDVEVHAKGRVSVNGKKYQLFIDPKVDLAAEEWHPFSHHEWILPSPKE</sequence>
<keyword evidence="6" id="KW-0456">Lyase</keyword>
<accession>A0A1I7I7D6</accession>
<dbReference type="GO" id="GO:0012505">
    <property type="term" value="C:endomembrane system"/>
    <property type="evidence" value="ECO:0007669"/>
    <property type="project" value="UniProtKB-SubCell"/>
</dbReference>
<evidence type="ECO:0000256" key="7">
    <source>
        <dbReference type="SAM" id="Phobius"/>
    </source>
</evidence>
<dbReference type="OrthoDB" id="341137at2"/>
<dbReference type="InterPro" id="IPR007782">
    <property type="entry name" value="VKG_COase"/>
</dbReference>
<dbReference type="Proteomes" id="UP000199138">
    <property type="component" value="Unassembled WGS sequence"/>
</dbReference>
<proteinExistence type="predicted"/>
<dbReference type="SMART" id="SM00752">
    <property type="entry name" value="HTTM"/>
    <property type="match status" value="1"/>
</dbReference>
<evidence type="ECO:0000256" key="5">
    <source>
        <dbReference type="ARBA" id="ARBA00023157"/>
    </source>
</evidence>
<comment type="subcellular location">
    <subcellularLocation>
        <location evidence="1">Endomembrane system</location>
        <topology evidence="1">Multi-pass membrane protein</topology>
    </subcellularLocation>
</comment>
<gene>
    <name evidence="9" type="ORF">SAMN05216480_11381</name>
</gene>
<dbReference type="InterPro" id="IPR011020">
    <property type="entry name" value="HTTM-like"/>
</dbReference>
<dbReference type="AlphaFoldDB" id="A0A1I7I7D6"/>
<dbReference type="PANTHER" id="PTHR12639:SF7">
    <property type="entry name" value="HTTM DOMAIN-CONTAINING PROTEIN"/>
    <property type="match status" value="1"/>
</dbReference>
<evidence type="ECO:0000313" key="10">
    <source>
        <dbReference type="Proteomes" id="UP000199138"/>
    </source>
</evidence>
<dbReference type="RefSeq" id="WP_093026007.1">
    <property type="nucleotide sequence ID" value="NZ_FPBK01000013.1"/>
</dbReference>
<keyword evidence="10" id="KW-1185">Reference proteome</keyword>
<evidence type="ECO:0000259" key="8">
    <source>
        <dbReference type="SMART" id="SM00752"/>
    </source>
</evidence>
<feature type="transmembrane region" description="Helical" evidence="7">
    <location>
        <begin position="42"/>
        <end position="59"/>
    </location>
</feature>
<evidence type="ECO:0000256" key="6">
    <source>
        <dbReference type="ARBA" id="ARBA00023239"/>
    </source>
</evidence>
<keyword evidence="2 7" id="KW-0812">Transmembrane</keyword>
<protein>
    <submittedName>
        <fullName evidence="9">Vitamin K-dependent gamma-carboxylase</fullName>
    </submittedName>
</protein>
<dbReference type="EMBL" id="FPBK01000013">
    <property type="protein sequence ID" value="SFU68883.1"/>
    <property type="molecule type" value="Genomic_DNA"/>
</dbReference>
<feature type="transmembrane region" description="Helical" evidence="7">
    <location>
        <begin position="12"/>
        <end position="36"/>
    </location>
</feature>
<name>A0A1I7I7D6_9FLAO</name>
<keyword evidence="3 7" id="KW-1133">Transmembrane helix</keyword>